<gene>
    <name evidence="4" type="ORF">JMJ35_004617</name>
</gene>
<dbReference type="Pfam" id="PF00240">
    <property type="entry name" value="ubiquitin"/>
    <property type="match status" value="2"/>
</dbReference>
<dbReference type="PROSITE" id="PS00299">
    <property type="entry name" value="UBIQUITIN_1"/>
    <property type="match status" value="1"/>
</dbReference>
<dbReference type="InterPro" id="IPR029071">
    <property type="entry name" value="Ubiquitin-like_domsf"/>
</dbReference>
<reference evidence="4" key="1">
    <citation type="submission" date="2023-03" db="EMBL/GenBank/DDBJ databases">
        <title>Complete genome of Cladonia borealis.</title>
        <authorList>
            <person name="Park H."/>
        </authorList>
    </citation>
    <scope>NUCLEOTIDE SEQUENCE</scope>
    <source>
        <strain evidence="4">ANT050790</strain>
    </source>
</reference>
<dbReference type="SMART" id="SM00213">
    <property type="entry name" value="UBQ"/>
    <property type="match status" value="2"/>
</dbReference>
<name>A0AA39R2K5_9LECA</name>
<accession>A0AA39R2K5</accession>
<comment type="caution">
    <text evidence="4">The sequence shown here is derived from an EMBL/GenBank/DDBJ whole genome shotgun (WGS) entry which is preliminary data.</text>
</comment>
<feature type="domain" description="Ubiquitin-like" evidence="3">
    <location>
        <begin position="444"/>
        <end position="514"/>
    </location>
</feature>
<feature type="domain" description="Ubiquitin-like" evidence="3">
    <location>
        <begin position="536"/>
        <end position="588"/>
    </location>
</feature>
<sequence>MSKTVHELMNNENVAASHSLTGIQGDFPIDEAVLDAMPKGTKVISAEAYGHSVWTTTGEITTILPDGTTKRYFLKCASEDHGKTMMFGEYTSVTKIHSLIPDLVPAPYCWGQYISGSPDTYFFLSDFVDMDHAAPDPTRFTARLAELHCKSKSPNGMFGFEVTTCDGKLPHTVAWEKSWATFFGKILRGVLKLDIEASGVWPELEAAAEQVLASVIPRLLGILQSDGRELKPSLIHGDCWEGNVGTVLETGDVILCDAGSYYAHNEMELGIWRCQWGQHFRKRVYSESYRDNYEAADPAQEWDDRNRLYSLKYNLNYSGGHPGSITRQTAYNDMCYLCEKYAPLEGLGKYDGEKDPSVTGAHILGLGGEELGLYDGADEMDPNRTIPTSARLRAASSSVRLARLAQSGVLELEDGRLKRTFGQPLISTRYFCPHSITRRTTTMTTIVIRMLDNSNHTYENILPGTTVAALKQRVAERQGIPITAQKLIYGGAFLEDGNTLDSYNIAEGFVLRLLTTVTPSTTTVVTTTSSASRVLKNVFIQPAQGPVMSIHDVPFDATVQHLKNMYFYKTTQDPQHIRLIYAGKELEDVRNGRGKR</sequence>
<dbReference type="InterPro" id="IPR019954">
    <property type="entry name" value="Ubiquitin_CS"/>
</dbReference>
<keyword evidence="5" id="KW-1185">Reference proteome</keyword>
<dbReference type="EMBL" id="JAFEKC020000009">
    <property type="protein sequence ID" value="KAK0512600.1"/>
    <property type="molecule type" value="Genomic_DNA"/>
</dbReference>
<dbReference type="PROSITE" id="PS50053">
    <property type="entry name" value="UBIQUITIN_2"/>
    <property type="match status" value="2"/>
</dbReference>
<dbReference type="GO" id="GO:0102193">
    <property type="term" value="F:protein-ribulosamine 3-kinase activity"/>
    <property type="evidence" value="ECO:0007669"/>
    <property type="project" value="UniProtKB-EC"/>
</dbReference>
<dbReference type="SUPFAM" id="SSF54236">
    <property type="entry name" value="Ubiquitin-like"/>
    <property type="match status" value="2"/>
</dbReference>
<dbReference type="InterPro" id="IPR011009">
    <property type="entry name" value="Kinase-like_dom_sf"/>
</dbReference>
<dbReference type="Pfam" id="PF03881">
    <property type="entry name" value="Fructosamin_kin"/>
    <property type="match status" value="1"/>
</dbReference>
<dbReference type="Gene3D" id="3.90.1200.10">
    <property type="match status" value="1"/>
</dbReference>
<evidence type="ECO:0000313" key="4">
    <source>
        <dbReference type="EMBL" id="KAK0512600.1"/>
    </source>
</evidence>
<evidence type="ECO:0000259" key="3">
    <source>
        <dbReference type="PROSITE" id="PS50053"/>
    </source>
</evidence>
<dbReference type="InterPro" id="IPR000626">
    <property type="entry name" value="Ubiquitin-like_dom"/>
</dbReference>
<dbReference type="CDD" id="cd17039">
    <property type="entry name" value="Ubl_ubiquitin_like"/>
    <property type="match status" value="2"/>
</dbReference>
<dbReference type="AlphaFoldDB" id="A0AA39R2K5"/>
<dbReference type="EC" id="2.7.1.172" evidence="1"/>
<evidence type="ECO:0000313" key="5">
    <source>
        <dbReference type="Proteomes" id="UP001166286"/>
    </source>
</evidence>
<organism evidence="4 5">
    <name type="scientific">Cladonia borealis</name>
    <dbReference type="NCBI Taxonomy" id="184061"/>
    <lineage>
        <taxon>Eukaryota</taxon>
        <taxon>Fungi</taxon>
        <taxon>Dikarya</taxon>
        <taxon>Ascomycota</taxon>
        <taxon>Pezizomycotina</taxon>
        <taxon>Lecanoromycetes</taxon>
        <taxon>OSLEUM clade</taxon>
        <taxon>Lecanoromycetidae</taxon>
        <taxon>Lecanorales</taxon>
        <taxon>Lecanorineae</taxon>
        <taxon>Cladoniaceae</taxon>
        <taxon>Cladonia</taxon>
    </lineage>
</organism>
<dbReference type="PANTHER" id="PTHR12149">
    <property type="entry name" value="FRUCTOSAMINE 3 KINASE-RELATED PROTEIN"/>
    <property type="match status" value="1"/>
</dbReference>
<proteinExistence type="predicted"/>
<protein>
    <recommendedName>
        <fullName evidence="1">protein-ribulosamine 3-kinase</fullName>
        <ecNumber evidence="1">2.7.1.172</ecNumber>
    </recommendedName>
</protein>
<dbReference type="Proteomes" id="UP001166286">
    <property type="component" value="Unassembled WGS sequence"/>
</dbReference>
<dbReference type="SUPFAM" id="SSF56112">
    <property type="entry name" value="Protein kinase-like (PK-like)"/>
    <property type="match status" value="1"/>
</dbReference>
<comment type="catalytic activity">
    <reaction evidence="2">
        <text>N(6)-D-ribulosyl-L-lysyl-[protein] + ATP = N(6)-(3-O-phospho-D-ribulosyl)-L-lysyl-[protein] + ADP + H(+)</text>
        <dbReference type="Rhea" id="RHEA:48432"/>
        <dbReference type="Rhea" id="RHEA-COMP:12103"/>
        <dbReference type="Rhea" id="RHEA-COMP:12104"/>
        <dbReference type="ChEBI" id="CHEBI:15378"/>
        <dbReference type="ChEBI" id="CHEBI:30616"/>
        <dbReference type="ChEBI" id="CHEBI:90418"/>
        <dbReference type="ChEBI" id="CHEBI:90420"/>
        <dbReference type="ChEBI" id="CHEBI:456216"/>
        <dbReference type="EC" id="2.7.1.172"/>
    </reaction>
    <physiologicalReaction direction="left-to-right" evidence="2">
        <dbReference type="Rhea" id="RHEA:48433"/>
    </physiologicalReaction>
</comment>
<dbReference type="PANTHER" id="PTHR12149:SF8">
    <property type="entry name" value="PROTEIN-RIBULOSAMINE 3-KINASE"/>
    <property type="match status" value="1"/>
</dbReference>
<evidence type="ECO:0000256" key="2">
    <source>
        <dbReference type="ARBA" id="ARBA00048655"/>
    </source>
</evidence>
<dbReference type="InterPro" id="IPR016477">
    <property type="entry name" value="Fructo-/Ketosamine-3-kinase"/>
</dbReference>
<dbReference type="Gene3D" id="3.10.20.90">
    <property type="entry name" value="Phosphatidylinositol 3-kinase Catalytic Subunit, Chain A, domain 1"/>
    <property type="match status" value="2"/>
</dbReference>
<evidence type="ECO:0000256" key="1">
    <source>
        <dbReference type="ARBA" id="ARBA00011961"/>
    </source>
</evidence>